<sequence length="98" mass="10805">MELSTNGSSLFCTRRDDHFSYPWAIKTDPLDIAKLNCGISAMDEISEQINEQNLEQIYFDSCGPSIINACGGLLIPGEDESLLVLSTCHRVCYSARAT</sequence>
<dbReference type="Proteomes" id="UP000095287">
    <property type="component" value="Unplaced"/>
</dbReference>
<protein>
    <submittedName>
        <fullName evidence="2">Peptidase A1 domain-containing protein</fullName>
    </submittedName>
</protein>
<keyword evidence="1" id="KW-1185">Reference proteome</keyword>
<dbReference type="WBParaSite" id="L893_g1895.t1">
    <property type="protein sequence ID" value="L893_g1895.t1"/>
    <property type="gene ID" value="L893_g1895"/>
</dbReference>
<proteinExistence type="predicted"/>
<dbReference type="AlphaFoldDB" id="A0A1I7YR13"/>
<evidence type="ECO:0000313" key="1">
    <source>
        <dbReference type="Proteomes" id="UP000095287"/>
    </source>
</evidence>
<accession>A0A1I7YR13</accession>
<organism evidence="1 2">
    <name type="scientific">Steinernema glaseri</name>
    <dbReference type="NCBI Taxonomy" id="37863"/>
    <lineage>
        <taxon>Eukaryota</taxon>
        <taxon>Metazoa</taxon>
        <taxon>Ecdysozoa</taxon>
        <taxon>Nematoda</taxon>
        <taxon>Chromadorea</taxon>
        <taxon>Rhabditida</taxon>
        <taxon>Tylenchina</taxon>
        <taxon>Panagrolaimomorpha</taxon>
        <taxon>Strongyloidoidea</taxon>
        <taxon>Steinernematidae</taxon>
        <taxon>Steinernema</taxon>
    </lineage>
</organism>
<name>A0A1I7YR13_9BILA</name>
<reference evidence="2" key="1">
    <citation type="submission" date="2016-11" db="UniProtKB">
        <authorList>
            <consortium name="WormBaseParasite"/>
        </authorList>
    </citation>
    <scope>IDENTIFICATION</scope>
</reference>
<evidence type="ECO:0000313" key="2">
    <source>
        <dbReference type="WBParaSite" id="L893_g1895.t1"/>
    </source>
</evidence>